<proteinExistence type="inferred from homology"/>
<feature type="domain" description="GHMP kinase C-terminal" evidence="7">
    <location>
        <begin position="213"/>
        <end position="293"/>
    </location>
</feature>
<dbReference type="KEGG" id="tra:Trad_1639"/>
<dbReference type="InterPro" id="IPR014606">
    <property type="entry name" value="Heptose_7-P_kinase"/>
</dbReference>
<evidence type="ECO:0000256" key="2">
    <source>
        <dbReference type="ARBA" id="ARBA00022741"/>
    </source>
</evidence>
<dbReference type="eggNOG" id="COG2605">
    <property type="taxonomic scope" value="Bacteria"/>
</dbReference>
<organism evidence="8 9">
    <name type="scientific">Truepera radiovictrix (strain DSM 17093 / CIP 108686 / LMG 22925 / RQ-24)</name>
    <dbReference type="NCBI Taxonomy" id="649638"/>
    <lineage>
        <taxon>Bacteria</taxon>
        <taxon>Thermotogati</taxon>
        <taxon>Deinococcota</taxon>
        <taxon>Deinococci</taxon>
        <taxon>Trueperales</taxon>
        <taxon>Trueperaceae</taxon>
        <taxon>Truepera</taxon>
    </lineage>
</organism>
<name>D7CYB9_TRURR</name>
<reference evidence="9" key="1">
    <citation type="submission" date="2010-05" db="EMBL/GenBank/DDBJ databases">
        <title>The complete genome of Truepera radiovictris DSM 17093.</title>
        <authorList>
            <consortium name="US DOE Joint Genome Institute (JGI-PGF)"/>
            <person name="Lucas S."/>
            <person name="Copeland A."/>
            <person name="Lapidus A."/>
            <person name="Glavina del Rio T."/>
            <person name="Dalin E."/>
            <person name="Tice H."/>
            <person name="Bruce D."/>
            <person name="Goodwin L."/>
            <person name="Pitluck S."/>
            <person name="Kyrpides N."/>
            <person name="Mavromatis K."/>
            <person name="Ovchinnikova G."/>
            <person name="Munk A.C."/>
            <person name="Detter J.C."/>
            <person name="Han C."/>
            <person name="Tapia R."/>
            <person name="Land M."/>
            <person name="Hauser L."/>
            <person name="Markowitz V."/>
            <person name="Cheng J.-F."/>
            <person name="Hugenholtz P."/>
            <person name="Woyke T."/>
            <person name="Wu D."/>
            <person name="Tindall B."/>
            <person name="Pomrenke H.G."/>
            <person name="Brambilla E."/>
            <person name="Klenk H.-P."/>
            <person name="Eisen J.A."/>
        </authorList>
    </citation>
    <scope>NUCLEOTIDE SEQUENCE [LARGE SCALE GENOMIC DNA]</scope>
    <source>
        <strain evidence="9">DSM 17093 / CIP 108686 / LMG 22925 / RQ-24</strain>
    </source>
</reference>
<evidence type="ECO:0000259" key="6">
    <source>
        <dbReference type="Pfam" id="PF00288"/>
    </source>
</evidence>
<sequence>MPYNAAMERSTDRGHEPRWQVTVRVPTRIDFAGGWSDVPAFAAREGGAVVNAAITRYVEGRARWDEGGLRLEYDLALPPDAHLGTSGAINVAWLRLTHGLIGDTPPPTELAERAFRLEKLLGEAGGKQDQYAAALGGVHLLRFSGAEASAEVEPLELPEATLRALEARCVLAYSGVSSSSGDAHERVWERYRRGEGEVGKTVRGLRDSAYAARDALLAGDLEALAEVLTENREAARRLDARLVPPRLDELFEAGHRAGALGSKACGAGGGGCLLFLCTEGRRAAVEGALSERGATLLPFAFAPRVAP</sequence>
<evidence type="ECO:0000256" key="5">
    <source>
        <dbReference type="ARBA" id="ARBA00038121"/>
    </source>
</evidence>
<dbReference type="Proteomes" id="UP000000379">
    <property type="component" value="Chromosome"/>
</dbReference>
<gene>
    <name evidence="8" type="ordered locus">Trad_1639</name>
</gene>
<reference evidence="8 9" key="2">
    <citation type="journal article" date="2011" name="Stand. Genomic Sci.">
        <title>Complete genome sequence of Truepera radiovictrix type strain (RQ-24).</title>
        <authorList>
            <person name="Ivanova N."/>
            <person name="Rohde C."/>
            <person name="Munk C."/>
            <person name="Nolan M."/>
            <person name="Lucas S."/>
            <person name="Del Rio T.G."/>
            <person name="Tice H."/>
            <person name="Deshpande S."/>
            <person name="Cheng J.F."/>
            <person name="Tapia R."/>
            <person name="Han C."/>
            <person name="Goodwin L."/>
            <person name="Pitluck S."/>
            <person name="Liolios K."/>
            <person name="Mavromatis K."/>
            <person name="Mikhailova N."/>
            <person name="Pati A."/>
            <person name="Chen A."/>
            <person name="Palaniappan K."/>
            <person name="Land M."/>
            <person name="Hauser L."/>
            <person name="Chang Y.J."/>
            <person name="Jeffries C.D."/>
            <person name="Brambilla E."/>
            <person name="Rohde M."/>
            <person name="Goker M."/>
            <person name="Tindall B.J."/>
            <person name="Woyke T."/>
            <person name="Bristow J."/>
            <person name="Eisen J.A."/>
            <person name="Markowitz V."/>
            <person name="Hugenholtz P."/>
            <person name="Kyrpides N.C."/>
            <person name="Klenk H.P."/>
            <person name="Lapidus A."/>
        </authorList>
    </citation>
    <scope>NUCLEOTIDE SEQUENCE [LARGE SCALE GENOMIC DNA]</scope>
    <source>
        <strain evidence="9">DSM 17093 / CIP 108686 / LMG 22925 / RQ-24</strain>
    </source>
</reference>
<dbReference type="InterPro" id="IPR020568">
    <property type="entry name" value="Ribosomal_Su5_D2-typ_SF"/>
</dbReference>
<dbReference type="InterPro" id="IPR052203">
    <property type="entry name" value="GHMP_Kinase-Related"/>
</dbReference>
<evidence type="ECO:0000256" key="1">
    <source>
        <dbReference type="ARBA" id="ARBA00022679"/>
    </source>
</evidence>
<dbReference type="STRING" id="649638.Trad_1639"/>
<dbReference type="EMBL" id="CP002049">
    <property type="protein sequence ID" value="ADI14758.1"/>
    <property type="molecule type" value="Genomic_DNA"/>
</dbReference>
<evidence type="ECO:0000313" key="8">
    <source>
        <dbReference type="EMBL" id="ADI14758.1"/>
    </source>
</evidence>
<evidence type="ECO:0000256" key="4">
    <source>
        <dbReference type="ARBA" id="ARBA00022840"/>
    </source>
</evidence>
<dbReference type="InterPro" id="IPR036554">
    <property type="entry name" value="GHMP_kinase_C_sf"/>
</dbReference>
<dbReference type="PANTHER" id="PTHR32463">
    <property type="entry name" value="L-FUCOSE KINASE"/>
    <property type="match status" value="1"/>
</dbReference>
<comment type="similarity">
    <text evidence="5">Belongs to the GHMP kinase family.</text>
</comment>
<dbReference type="InterPro" id="IPR013750">
    <property type="entry name" value="GHMP_kinase_C_dom"/>
</dbReference>
<dbReference type="SUPFAM" id="SSF55060">
    <property type="entry name" value="GHMP Kinase, C-terminal domain"/>
    <property type="match status" value="1"/>
</dbReference>
<evidence type="ECO:0000256" key="3">
    <source>
        <dbReference type="ARBA" id="ARBA00022777"/>
    </source>
</evidence>
<evidence type="ECO:0000313" key="9">
    <source>
        <dbReference type="Proteomes" id="UP000000379"/>
    </source>
</evidence>
<keyword evidence="9" id="KW-1185">Reference proteome</keyword>
<dbReference type="GO" id="GO:0050201">
    <property type="term" value="F:fucokinase activity"/>
    <property type="evidence" value="ECO:0007669"/>
    <property type="project" value="TreeGrafter"/>
</dbReference>
<dbReference type="PRINTS" id="PR00959">
    <property type="entry name" value="MEVGALKINASE"/>
</dbReference>
<dbReference type="PIRSF" id="PIRSF036406">
    <property type="entry name" value="Hept_kin"/>
    <property type="match status" value="1"/>
</dbReference>
<evidence type="ECO:0000259" key="7">
    <source>
        <dbReference type="Pfam" id="PF08544"/>
    </source>
</evidence>
<feature type="domain" description="GHMP kinase N-terminal" evidence="6">
    <location>
        <begin position="62"/>
        <end position="137"/>
    </location>
</feature>
<dbReference type="PANTHER" id="PTHR32463:SF0">
    <property type="entry name" value="L-FUCOSE KINASE"/>
    <property type="match status" value="1"/>
</dbReference>
<keyword evidence="4" id="KW-0067">ATP-binding</keyword>
<protein>
    <submittedName>
        <fullName evidence="8">GHMP kinase domain protein</fullName>
    </submittedName>
</protein>
<dbReference type="GO" id="GO:0005524">
    <property type="term" value="F:ATP binding"/>
    <property type="evidence" value="ECO:0007669"/>
    <property type="project" value="UniProtKB-KW"/>
</dbReference>
<dbReference type="GO" id="GO:0042352">
    <property type="term" value="P:GDP-L-fucose salvage"/>
    <property type="evidence" value="ECO:0007669"/>
    <property type="project" value="TreeGrafter"/>
</dbReference>
<dbReference type="InterPro" id="IPR006204">
    <property type="entry name" value="GHMP_kinase_N_dom"/>
</dbReference>
<keyword evidence="3 8" id="KW-0418">Kinase</keyword>
<dbReference type="AlphaFoldDB" id="D7CYB9"/>
<accession>D7CYB9</accession>
<dbReference type="Gene3D" id="3.30.230.120">
    <property type="match status" value="1"/>
</dbReference>
<dbReference type="Pfam" id="PF00288">
    <property type="entry name" value="GHMP_kinases_N"/>
    <property type="match status" value="1"/>
</dbReference>
<dbReference type="Pfam" id="PF08544">
    <property type="entry name" value="GHMP_kinases_C"/>
    <property type="match status" value="1"/>
</dbReference>
<keyword evidence="2" id="KW-0547">Nucleotide-binding</keyword>
<keyword evidence="1" id="KW-0808">Transferase</keyword>
<dbReference type="SUPFAM" id="SSF54211">
    <property type="entry name" value="Ribosomal protein S5 domain 2-like"/>
    <property type="match status" value="1"/>
</dbReference>
<dbReference type="HOGENOM" id="CLU_048558_1_0_0"/>